<proteinExistence type="predicted"/>
<evidence type="ECO:0000313" key="1">
    <source>
        <dbReference type="EMBL" id="KAF2462696.1"/>
    </source>
</evidence>
<dbReference type="EMBL" id="MU003567">
    <property type="protein sequence ID" value="KAF2462696.1"/>
    <property type="molecule type" value="Genomic_DNA"/>
</dbReference>
<comment type="caution">
    <text evidence="1">The sequence shown here is derived from an EMBL/GenBank/DDBJ whole genome shotgun (WGS) entry which is preliminary data.</text>
</comment>
<dbReference type="Proteomes" id="UP000799755">
    <property type="component" value="Unassembled WGS sequence"/>
</dbReference>
<gene>
    <name evidence="1" type="ORF">BDR25DRAFT_363700</name>
</gene>
<evidence type="ECO:0000313" key="2">
    <source>
        <dbReference type="Proteomes" id="UP000799755"/>
    </source>
</evidence>
<name>A0ACB6Q967_9PLEO</name>
<organism evidence="1 2">
    <name type="scientific">Lindgomyces ingoldianus</name>
    <dbReference type="NCBI Taxonomy" id="673940"/>
    <lineage>
        <taxon>Eukaryota</taxon>
        <taxon>Fungi</taxon>
        <taxon>Dikarya</taxon>
        <taxon>Ascomycota</taxon>
        <taxon>Pezizomycotina</taxon>
        <taxon>Dothideomycetes</taxon>
        <taxon>Pleosporomycetidae</taxon>
        <taxon>Pleosporales</taxon>
        <taxon>Lindgomycetaceae</taxon>
        <taxon>Lindgomyces</taxon>
    </lineage>
</organism>
<accession>A0ACB6Q967</accession>
<sequence length="219" mass="24437">MCRLGALGYLAEHIEPPDPDLLAAARYLCIYWIDHFCDGNPSSSAEDKINLQAIENYPLQAEDPKWIAIQPAMDDTWSACLSTLEGHSRAVTSAAFSPDSTRLASGSDVGKVNQGIGISSDRMWITYNSENILWLPSEYRQSCVTVSKNMIGIGTSHGRVWICNVEGPGISTNIELANLPHRTFEYTQDQLTKIICHLRWTIALDTRERPERAGNTRRI</sequence>
<keyword evidence="2" id="KW-1185">Reference proteome</keyword>
<reference evidence="1" key="1">
    <citation type="journal article" date="2020" name="Stud. Mycol.">
        <title>101 Dothideomycetes genomes: a test case for predicting lifestyles and emergence of pathogens.</title>
        <authorList>
            <person name="Haridas S."/>
            <person name="Albert R."/>
            <person name="Binder M."/>
            <person name="Bloem J."/>
            <person name="Labutti K."/>
            <person name="Salamov A."/>
            <person name="Andreopoulos B."/>
            <person name="Baker S."/>
            <person name="Barry K."/>
            <person name="Bills G."/>
            <person name="Bluhm B."/>
            <person name="Cannon C."/>
            <person name="Castanera R."/>
            <person name="Culley D."/>
            <person name="Daum C."/>
            <person name="Ezra D."/>
            <person name="Gonzalez J."/>
            <person name="Henrissat B."/>
            <person name="Kuo A."/>
            <person name="Liang C."/>
            <person name="Lipzen A."/>
            <person name="Lutzoni F."/>
            <person name="Magnuson J."/>
            <person name="Mondo S."/>
            <person name="Nolan M."/>
            <person name="Ohm R."/>
            <person name="Pangilinan J."/>
            <person name="Park H.-J."/>
            <person name="Ramirez L."/>
            <person name="Alfaro M."/>
            <person name="Sun H."/>
            <person name="Tritt A."/>
            <person name="Yoshinaga Y."/>
            <person name="Zwiers L.-H."/>
            <person name="Turgeon B."/>
            <person name="Goodwin S."/>
            <person name="Spatafora J."/>
            <person name="Crous P."/>
            <person name="Grigoriev I."/>
        </authorList>
    </citation>
    <scope>NUCLEOTIDE SEQUENCE</scope>
    <source>
        <strain evidence="1">ATCC 200398</strain>
    </source>
</reference>
<protein>
    <submittedName>
        <fullName evidence="1">Uncharacterized protein</fullName>
    </submittedName>
</protein>